<dbReference type="AlphaFoldDB" id="A0A1G2R4D8"/>
<dbReference type="Proteomes" id="UP000179258">
    <property type="component" value="Unassembled WGS sequence"/>
</dbReference>
<feature type="domain" description="AB hydrolase-1" evidence="2">
    <location>
        <begin position="152"/>
        <end position="228"/>
    </location>
</feature>
<keyword evidence="1" id="KW-0812">Transmembrane</keyword>
<feature type="domain" description="AB hydrolase-1" evidence="2">
    <location>
        <begin position="6"/>
        <end position="103"/>
    </location>
</feature>
<sequence length="242" mass="27135">MPDCQILILHGWGSSAKRWEAVKQFLEKMGCSVFVPDLPGFGESAEPECPWSVEDYAEWVGQWAEKYGLARFCLAGHSFGGGVAAVFAAKYPEKVDKLILIAAAIKRRKTIKRHIFLVIGKTGGWVFSLPLLSFLYPLFRKVLYKIIGVPDYLIAVSRSQVIKETFRKIVAEDLSLFLPRISAPTMLVWGDKDEATPLSDAHFIKQQLRNANLKIIQGAGHRLNFEAPEKVAEIIGEFLKTK</sequence>
<dbReference type="Gene3D" id="3.40.50.1820">
    <property type="entry name" value="alpha/beta hydrolase"/>
    <property type="match status" value="1"/>
</dbReference>
<reference evidence="3 4" key="1">
    <citation type="journal article" date="2016" name="Nat. Commun.">
        <title>Thousands of microbial genomes shed light on interconnected biogeochemical processes in an aquifer system.</title>
        <authorList>
            <person name="Anantharaman K."/>
            <person name="Brown C.T."/>
            <person name="Hug L.A."/>
            <person name="Sharon I."/>
            <person name="Castelle C.J."/>
            <person name="Probst A.J."/>
            <person name="Thomas B.C."/>
            <person name="Singh A."/>
            <person name="Wilkins M.J."/>
            <person name="Karaoz U."/>
            <person name="Brodie E.L."/>
            <person name="Williams K.H."/>
            <person name="Hubbard S.S."/>
            <person name="Banfield J.F."/>
        </authorList>
    </citation>
    <scope>NUCLEOTIDE SEQUENCE [LARGE SCALE GENOMIC DNA]</scope>
</reference>
<evidence type="ECO:0000313" key="4">
    <source>
        <dbReference type="Proteomes" id="UP000179258"/>
    </source>
</evidence>
<evidence type="ECO:0000313" key="3">
    <source>
        <dbReference type="EMBL" id="OHA66951.1"/>
    </source>
</evidence>
<organism evidence="3 4">
    <name type="scientific">Candidatus Wildermuthbacteria bacterium RIFCSPHIGHO2_02_FULL_47_17</name>
    <dbReference type="NCBI Taxonomy" id="1802452"/>
    <lineage>
        <taxon>Bacteria</taxon>
        <taxon>Candidatus Wildermuthiibacteriota</taxon>
    </lineage>
</organism>
<dbReference type="EMBL" id="MHTX01000048">
    <property type="protein sequence ID" value="OHA66951.1"/>
    <property type="molecule type" value="Genomic_DNA"/>
</dbReference>
<dbReference type="InterPro" id="IPR029058">
    <property type="entry name" value="AB_hydrolase_fold"/>
</dbReference>
<evidence type="ECO:0000259" key="2">
    <source>
        <dbReference type="Pfam" id="PF00561"/>
    </source>
</evidence>
<dbReference type="GO" id="GO:0016020">
    <property type="term" value="C:membrane"/>
    <property type="evidence" value="ECO:0007669"/>
    <property type="project" value="TreeGrafter"/>
</dbReference>
<keyword evidence="1" id="KW-0472">Membrane</keyword>
<dbReference type="InterPro" id="IPR000639">
    <property type="entry name" value="Epox_hydrolase-like"/>
</dbReference>
<accession>A0A1G2R4D8</accession>
<feature type="transmembrane region" description="Helical" evidence="1">
    <location>
        <begin position="115"/>
        <end position="139"/>
    </location>
</feature>
<dbReference type="GO" id="GO:0003824">
    <property type="term" value="F:catalytic activity"/>
    <property type="evidence" value="ECO:0007669"/>
    <property type="project" value="InterPro"/>
</dbReference>
<keyword evidence="1" id="KW-1133">Transmembrane helix</keyword>
<dbReference type="PRINTS" id="PR00111">
    <property type="entry name" value="ABHYDROLASE"/>
</dbReference>
<dbReference type="InterPro" id="IPR000073">
    <property type="entry name" value="AB_hydrolase_1"/>
</dbReference>
<evidence type="ECO:0000256" key="1">
    <source>
        <dbReference type="SAM" id="Phobius"/>
    </source>
</evidence>
<proteinExistence type="predicted"/>
<dbReference type="SUPFAM" id="SSF53474">
    <property type="entry name" value="alpha/beta-Hydrolases"/>
    <property type="match status" value="1"/>
</dbReference>
<dbReference type="PANTHER" id="PTHR43798">
    <property type="entry name" value="MONOACYLGLYCEROL LIPASE"/>
    <property type="match status" value="1"/>
</dbReference>
<dbReference type="Pfam" id="PF00561">
    <property type="entry name" value="Abhydrolase_1"/>
    <property type="match status" value="2"/>
</dbReference>
<gene>
    <name evidence="3" type="ORF">A3D59_01860</name>
</gene>
<protein>
    <recommendedName>
        <fullName evidence="2">AB hydrolase-1 domain-containing protein</fullName>
    </recommendedName>
</protein>
<dbReference type="PANTHER" id="PTHR43798:SF33">
    <property type="entry name" value="HYDROLASE, PUTATIVE (AFU_ORTHOLOGUE AFUA_2G14860)-RELATED"/>
    <property type="match status" value="1"/>
</dbReference>
<comment type="caution">
    <text evidence="3">The sequence shown here is derived from an EMBL/GenBank/DDBJ whole genome shotgun (WGS) entry which is preliminary data.</text>
</comment>
<dbReference type="InterPro" id="IPR050266">
    <property type="entry name" value="AB_hydrolase_sf"/>
</dbReference>
<name>A0A1G2R4D8_9BACT</name>
<dbReference type="PRINTS" id="PR00412">
    <property type="entry name" value="EPOXHYDRLASE"/>
</dbReference>